<dbReference type="Gene3D" id="3.90.320.10">
    <property type="match status" value="1"/>
</dbReference>
<protein>
    <submittedName>
        <fullName evidence="3">PDDEXK-like uncharacterized protein DUF3799</fullName>
    </submittedName>
</protein>
<dbReference type="InterPro" id="IPR011604">
    <property type="entry name" value="PDDEXK-like_dom_sf"/>
</dbReference>
<evidence type="ECO:0000313" key="4">
    <source>
        <dbReference type="Proteomes" id="UP000295064"/>
    </source>
</evidence>
<dbReference type="AlphaFoldDB" id="A0A4R6LUB9"/>
<proteinExistence type="predicted"/>
<reference evidence="3 4" key="1">
    <citation type="submission" date="2019-03" db="EMBL/GenBank/DDBJ databases">
        <title>Subsurface microbial communities from deep shales in Ohio and West Virginia, USA.</title>
        <authorList>
            <person name="Wrighton K."/>
        </authorList>
    </citation>
    <scope>NUCLEOTIDE SEQUENCE [LARGE SCALE GENOMIC DNA]</scope>
    <source>
        <strain evidence="3 4">MA284_T2</strain>
    </source>
</reference>
<gene>
    <name evidence="3" type="ORF">DFR79_106121</name>
</gene>
<dbReference type="EMBL" id="SNWX01000006">
    <property type="protein sequence ID" value="TDO92308.1"/>
    <property type="molecule type" value="Genomic_DNA"/>
</dbReference>
<dbReference type="Proteomes" id="UP000295064">
    <property type="component" value="Unassembled WGS sequence"/>
</dbReference>
<evidence type="ECO:0000313" key="3">
    <source>
        <dbReference type="EMBL" id="TDO92308.1"/>
    </source>
</evidence>
<dbReference type="Pfam" id="PF12684">
    <property type="entry name" value="DUF3799"/>
    <property type="match status" value="1"/>
</dbReference>
<organism evidence="3 4">
    <name type="scientific">Halanaerobium saccharolyticum</name>
    <dbReference type="NCBI Taxonomy" id="43595"/>
    <lineage>
        <taxon>Bacteria</taxon>
        <taxon>Bacillati</taxon>
        <taxon>Bacillota</taxon>
        <taxon>Clostridia</taxon>
        <taxon>Halanaerobiales</taxon>
        <taxon>Halanaerobiaceae</taxon>
        <taxon>Halanaerobium</taxon>
    </lineage>
</organism>
<sequence length="265" mass="31016">MLKLTDENYHSKKANSEYMSVSTFKSFLPWYSYGCEAKAVAKINGEWEEEPSSAMLMGSYIHAWAEGKLDSFMANTPELFKQNGGLYAKYKHADKMIETIKDDDYMMKVLQGGKEEIITGELFGVPWKAKVDVLNDEFQTFTDLKTTREIGRDYYNEHAQEYQNFINYWGYDIQMAVYAELIKQQRELDSYYMPHIAVVDKQDPPDKAVIYFGTDWIQDKLEELEIVAERVVDVWAGKKEPHRCGKCDYCRSTKKITESIYWKDF</sequence>
<dbReference type="GO" id="GO:0016787">
    <property type="term" value="F:hydrolase activity"/>
    <property type="evidence" value="ECO:0007669"/>
    <property type="project" value="UniProtKB-KW"/>
</dbReference>
<comment type="caution">
    <text evidence="3">The sequence shown here is derived from an EMBL/GenBank/DDBJ whole genome shotgun (WGS) entry which is preliminary data.</text>
</comment>
<dbReference type="RefSeq" id="WP_166637983.1">
    <property type="nucleotide sequence ID" value="NZ_SNWX01000006.1"/>
</dbReference>
<feature type="domain" description="Putative exodeoxyribonuclease 8 PDDEXK-like" evidence="2">
    <location>
        <begin position="20"/>
        <end position="253"/>
    </location>
</feature>
<keyword evidence="1" id="KW-0378">Hydrolase</keyword>
<dbReference type="InterPro" id="IPR024432">
    <property type="entry name" value="Put_RecE_PDDEXK-like_dom"/>
</dbReference>
<name>A0A4R6LUB9_9FIRM</name>
<evidence type="ECO:0000259" key="2">
    <source>
        <dbReference type="Pfam" id="PF12684"/>
    </source>
</evidence>
<accession>A0A4R6LUB9</accession>
<evidence type="ECO:0000256" key="1">
    <source>
        <dbReference type="ARBA" id="ARBA00022801"/>
    </source>
</evidence>